<dbReference type="AlphaFoldDB" id="A0A2P2Q558"/>
<proteinExistence type="predicted"/>
<reference evidence="1" key="1">
    <citation type="submission" date="2018-02" db="EMBL/GenBank/DDBJ databases">
        <title>Rhizophora mucronata_Transcriptome.</title>
        <authorList>
            <person name="Meera S.P."/>
            <person name="Sreeshan A."/>
            <person name="Augustine A."/>
        </authorList>
    </citation>
    <scope>NUCLEOTIDE SEQUENCE</scope>
    <source>
        <tissue evidence="1">Leaf</tissue>
    </source>
</reference>
<sequence length="57" mass="6635">MNTHKCIGTCTYAHVDVMVNRLQKLPATCTNYSILRMGLKLTNRRKQTIFPFWDCNS</sequence>
<dbReference type="EMBL" id="GGEC01081661">
    <property type="protein sequence ID" value="MBX62145.1"/>
    <property type="molecule type" value="Transcribed_RNA"/>
</dbReference>
<organism evidence="1">
    <name type="scientific">Rhizophora mucronata</name>
    <name type="common">Asiatic mangrove</name>
    <dbReference type="NCBI Taxonomy" id="61149"/>
    <lineage>
        <taxon>Eukaryota</taxon>
        <taxon>Viridiplantae</taxon>
        <taxon>Streptophyta</taxon>
        <taxon>Embryophyta</taxon>
        <taxon>Tracheophyta</taxon>
        <taxon>Spermatophyta</taxon>
        <taxon>Magnoliopsida</taxon>
        <taxon>eudicotyledons</taxon>
        <taxon>Gunneridae</taxon>
        <taxon>Pentapetalae</taxon>
        <taxon>rosids</taxon>
        <taxon>fabids</taxon>
        <taxon>Malpighiales</taxon>
        <taxon>Rhizophoraceae</taxon>
        <taxon>Rhizophora</taxon>
    </lineage>
</organism>
<accession>A0A2P2Q558</accession>
<name>A0A2P2Q558_RHIMU</name>
<evidence type="ECO:0000313" key="1">
    <source>
        <dbReference type="EMBL" id="MBX62145.1"/>
    </source>
</evidence>
<protein>
    <submittedName>
        <fullName evidence="1">Uncharacterized protein</fullName>
    </submittedName>
</protein>